<accession>A0A1C3K7C3</accession>
<organism evidence="2 4">
    <name type="scientific">Orrella dioscoreae</name>
    <dbReference type="NCBI Taxonomy" id="1851544"/>
    <lineage>
        <taxon>Bacteria</taxon>
        <taxon>Pseudomonadati</taxon>
        <taxon>Pseudomonadota</taxon>
        <taxon>Betaproteobacteria</taxon>
        <taxon>Burkholderiales</taxon>
        <taxon>Alcaligenaceae</taxon>
        <taxon>Orrella</taxon>
    </lineage>
</organism>
<dbReference type="EMBL" id="FLRC01000053">
    <property type="protein sequence ID" value="SBT27257.1"/>
    <property type="molecule type" value="Genomic_DNA"/>
</dbReference>
<dbReference type="EMBL" id="LT907988">
    <property type="protein sequence ID" value="SOE50215.1"/>
    <property type="molecule type" value="Genomic_DNA"/>
</dbReference>
<reference evidence="2 4" key="1">
    <citation type="submission" date="2016-06" db="EMBL/GenBank/DDBJ databases">
        <authorList>
            <person name="Kjaerup R.B."/>
            <person name="Dalgaard T.S."/>
            <person name="Juul-Madsen H.R."/>
        </authorList>
    </citation>
    <scope>NUCLEOTIDE SEQUENCE [LARGE SCALE GENOMIC DNA]</scope>
    <source>
        <strain evidence="2">Orrdi1</strain>
    </source>
</reference>
<reference evidence="3 4" key="2">
    <citation type="submission" date="2017-08" db="EMBL/GenBank/DDBJ databases">
        <authorList>
            <person name="de Groot N.N."/>
        </authorList>
    </citation>
    <scope>NUCLEOTIDE SEQUENCE [LARGE SCALE GENOMIC DNA]</scope>
    <source>
        <strain evidence="3">Orrdi1</strain>
    </source>
</reference>
<dbReference type="KEGG" id="odi:ODI_R2583"/>
<gene>
    <name evidence="2" type="ORF">ODI_03844</name>
    <name evidence="3" type="ORF">ODI_R2583</name>
</gene>
<dbReference type="AlphaFoldDB" id="A0A1C3K7C3"/>
<sequence>MSVQVNVTIEPTAGGTYKARVDVGGLVNAESGKPEAQVLHTNEYDTPDEARRAGEKLAQGINARHEPPQGA</sequence>
<dbReference type="RefSeq" id="WP_067758536.1">
    <property type="nucleotide sequence ID" value="NZ_LT907988.1"/>
</dbReference>
<dbReference type="Proteomes" id="UP000078558">
    <property type="component" value="Chromosome I"/>
</dbReference>
<keyword evidence="4" id="KW-1185">Reference proteome</keyword>
<evidence type="ECO:0000313" key="2">
    <source>
        <dbReference type="EMBL" id="SBT27257.1"/>
    </source>
</evidence>
<evidence type="ECO:0000256" key="1">
    <source>
        <dbReference type="SAM" id="MobiDB-lite"/>
    </source>
</evidence>
<evidence type="ECO:0000313" key="4">
    <source>
        <dbReference type="Proteomes" id="UP000078558"/>
    </source>
</evidence>
<name>A0A1C3K7C3_9BURK</name>
<feature type="region of interest" description="Disordered" evidence="1">
    <location>
        <begin position="32"/>
        <end position="71"/>
    </location>
</feature>
<evidence type="ECO:0000313" key="3">
    <source>
        <dbReference type="EMBL" id="SOE50215.1"/>
    </source>
</evidence>
<evidence type="ECO:0008006" key="5">
    <source>
        <dbReference type="Google" id="ProtNLM"/>
    </source>
</evidence>
<proteinExistence type="predicted"/>
<protein>
    <recommendedName>
        <fullName evidence="5">DUF2188 domain-containing protein</fullName>
    </recommendedName>
</protein>